<organism evidence="1 2">
    <name type="scientific">Sporothrix bragantina</name>
    <dbReference type="NCBI Taxonomy" id="671064"/>
    <lineage>
        <taxon>Eukaryota</taxon>
        <taxon>Fungi</taxon>
        <taxon>Dikarya</taxon>
        <taxon>Ascomycota</taxon>
        <taxon>Pezizomycotina</taxon>
        <taxon>Sordariomycetes</taxon>
        <taxon>Sordariomycetidae</taxon>
        <taxon>Ophiostomatales</taxon>
        <taxon>Ophiostomataceae</taxon>
        <taxon>Sporothrix</taxon>
    </lineage>
</organism>
<evidence type="ECO:0008006" key="3">
    <source>
        <dbReference type="Google" id="ProtNLM"/>
    </source>
</evidence>
<dbReference type="CDD" id="cd07713">
    <property type="entry name" value="DHPS-like_MBL-fold"/>
    <property type="match status" value="1"/>
</dbReference>
<dbReference type="InterPro" id="IPR041712">
    <property type="entry name" value="DHPS-like_MBL-fold"/>
</dbReference>
<reference evidence="1 2" key="1">
    <citation type="submission" date="2024-01" db="EMBL/GenBank/DDBJ databases">
        <authorList>
            <person name="Allen C."/>
            <person name="Tagirdzhanova G."/>
        </authorList>
    </citation>
    <scope>NUCLEOTIDE SEQUENCE [LARGE SCALE GENOMIC DNA]</scope>
</reference>
<dbReference type="Proteomes" id="UP001642406">
    <property type="component" value="Unassembled WGS sequence"/>
</dbReference>
<evidence type="ECO:0000313" key="1">
    <source>
        <dbReference type="EMBL" id="CAK7210202.1"/>
    </source>
</evidence>
<name>A0ABP0ASF2_9PEZI</name>
<protein>
    <recommendedName>
        <fullName evidence="3">Metallo-beta-lactamase domain-containing protein</fullName>
    </recommendedName>
</protein>
<sequence length="344" mass="37281">MSLLTEVDKIEITVLVDNELDPITPSLHPEVQYAGQMRGLQLAPVVPSQSRGGAPLELRMDSICCAAHGLSLMIKATKGEETHTLLFDAGPEEAVWERNVQRLKADVSGVERIHLSHWHRDHSGGMLKAIQMINEGSEDKKVVVDLHPDRPDYRGVQFPGRPPISLEADPTFAEIKAAGGVVETHSEAHTVSNGFFWVSGEIPRVTPYEGGLKGAVRYVAATNTWQPDPLIQEERLVACNLKGKGLVVFTGCSHAGVVNASRCAVDSLGEKKLHAVVGGFHLADNDVDKMAATVADLKALAPTVIVPGHCTGWRFKYDYEQAVPGSLVPSFVGTKYVMEGRVEV</sequence>
<keyword evidence="2" id="KW-1185">Reference proteome</keyword>
<dbReference type="InterPro" id="IPR052926">
    <property type="entry name" value="Metallo-beta-lactamase_dom"/>
</dbReference>
<dbReference type="InterPro" id="IPR036866">
    <property type="entry name" value="RibonucZ/Hydroxyglut_hydro"/>
</dbReference>
<dbReference type="EMBL" id="CAWUHC010000004">
    <property type="protein sequence ID" value="CAK7210202.1"/>
    <property type="molecule type" value="Genomic_DNA"/>
</dbReference>
<dbReference type="Gene3D" id="3.60.15.10">
    <property type="entry name" value="Ribonuclease Z/Hydroxyacylglutathione hydrolase-like"/>
    <property type="match status" value="1"/>
</dbReference>
<comment type="caution">
    <text evidence="1">The sequence shown here is derived from an EMBL/GenBank/DDBJ whole genome shotgun (WGS) entry which is preliminary data.</text>
</comment>
<evidence type="ECO:0000313" key="2">
    <source>
        <dbReference type="Proteomes" id="UP001642406"/>
    </source>
</evidence>
<dbReference type="PANTHER" id="PTHR13754">
    <property type="entry name" value="METALLO-BETA-LACTAMASE SUPERFAMILY PROTEIN"/>
    <property type="match status" value="1"/>
</dbReference>
<dbReference type="PANTHER" id="PTHR13754:SF13">
    <property type="entry name" value="METALLO-BETA-LACTAMASE SUPERFAMILY PROTEIN (AFU_ORTHOLOGUE AFUA_3G07630)"/>
    <property type="match status" value="1"/>
</dbReference>
<dbReference type="SUPFAM" id="SSF56281">
    <property type="entry name" value="Metallo-hydrolase/oxidoreductase"/>
    <property type="match status" value="1"/>
</dbReference>
<gene>
    <name evidence="1" type="ORF">SBRCBS47491_000697</name>
</gene>
<proteinExistence type="predicted"/>
<accession>A0ABP0ASF2</accession>